<evidence type="ECO:0000313" key="2">
    <source>
        <dbReference type="Proteomes" id="UP000009891"/>
    </source>
</evidence>
<accession>K9D2G1</accession>
<dbReference type="RefSeq" id="WP_006555992.1">
    <property type="nucleotide sequence ID" value="NZ_JH992937.1"/>
</dbReference>
<dbReference type="InterPro" id="IPR036412">
    <property type="entry name" value="HAD-like_sf"/>
</dbReference>
<proteinExistence type="predicted"/>
<comment type="caution">
    <text evidence="1">The sequence shown here is derived from an EMBL/GenBank/DDBJ whole genome shotgun (WGS) entry which is preliminary data.</text>
</comment>
<dbReference type="SUPFAM" id="SSF56784">
    <property type="entry name" value="HAD-like"/>
    <property type="match status" value="1"/>
</dbReference>
<reference evidence="1 2" key="1">
    <citation type="submission" date="2012-09" db="EMBL/GenBank/DDBJ databases">
        <title>The Genome Sequence of Veillonella ratti ACS-216-V-COL6B.</title>
        <authorList>
            <consortium name="The Broad Institute Genome Sequencing Platform"/>
            <person name="Earl A."/>
            <person name="Ward D."/>
            <person name="Feldgarden M."/>
            <person name="Gevers D."/>
            <person name="Saerens B."/>
            <person name="Vaneechoutte M."/>
            <person name="Walker B."/>
            <person name="Young S.K."/>
            <person name="Zeng Q."/>
            <person name="Gargeya S."/>
            <person name="Fitzgerald M."/>
            <person name="Haas B."/>
            <person name="Abouelleil A."/>
            <person name="Alvarado L."/>
            <person name="Arachchi H.M."/>
            <person name="Berlin A."/>
            <person name="Chapman S.B."/>
            <person name="Goldberg J."/>
            <person name="Griggs A."/>
            <person name="Gujja S."/>
            <person name="Hansen M."/>
            <person name="Howarth C."/>
            <person name="Imamovic A."/>
            <person name="Larimer J."/>
            <person name="McCowen C."/>
            <person name="Montmayeur A."/>
            <person name="Murphy C."/>
            <person name="Neiman D."/>
            <person name="Pearson M."/>
            <person name="Priest M."/>
            <person name="Roberts A."/>
            <person name="Saif S."/>
            <person name="Shea T."/>
            <person name="Sisk P."/>
            <person name="Sykes S."/>
            <person name="Wortman J."/>
            <person name="Nusbaum C."/>
            <person name="Birren B."/>
        </authorList>
    </citation>
    <scope>NUCLEOTIDE SEQUENCE [LARGE SCALE GENOMIC DNA]</scope>
    <source>
        <strain evidence="1 2">ACS-216-V-Col6b</strain>
    </source>
</reference>
<name>K9D2G1_9FIRM</name>
<evidence type="ECO:0000313" key="1">
    <source>
        <dbReference type="EMBL" id="EKU78488.1"/>
    </source>
</evidence>
<dbReference type="STRING" id="883156.HMPREF9282_01105"/>
<dbReference type="HOGENOM" id="CLU_137294_0_0_9"/>
<dbReference type="PATRIC" id="fig|883156.3.peg.1084"/>
<evidence type="ECO:0008006" key="3">
    <source>
        <dbReference type="Google" id="ProtNLM"/>
    </source>
</evidence>
<dbReference type="Proteomes" id="UP000009891">
    <property type="component" value="Unassembled WGS sequence"/>
</dbReference>
<dbReference type="AlphaFoldDB" id="K9D2G1"/>
<organism evidence="1 2">
    <name type="scientific">Veillonella seminalis ACS-216-V-Col6b</name>
    <dbReference type="NCBI Taxonomy" id="883156"/>
    <lineage>
        <taxon>Bacteria</taxon>
        <taxon>Bacillati</taxon>
        <taxon>Bacillota</taxon>
        <taxon>Negativicutes</taxon>
        <taxon>Veillonellales</taxon>
        <taxon>Veillonellaceae</taxon>
        <taxon>Veillonella</taxon>
    </lineage>
</organism>
<dbReference type="eggNOG" id="COG0560">
    <property type="taxonomic scope" value="Bacteria"/>
</dbReference>
<protein>
    <recommendedName>
        <fullName evidence="3">2,3-diketo-5-methylthio-1-phosphopentane phosphatase</fullName>
    </recommendedName>
</protein>
<dbReference type="EMBL" id="AHAF01000005">
    <property type="protein sequence ID" value="EKU78488.1"/>
    <property type="molecule type" value="Genomic_DNA"/>
</dbReference>
<keyword evidence="2" id="KW-1185">Reference proteome</keyword>
<gene>
    <name evidence="1" type="ORF">HMPREF9282_01105</name>
</gene>
<sequence length="150" mass="17377">MSSDNPSTPIIAICYDFDKTLTPDDMQSQGFIQSVGHDVSHFWQESNKLSTDNNMDQILAYMYKMIDESRGQIVFNKKTLMEAAQNIKFFKGVETWFDRITKFGKDNNIKIEHYIISSGLKEMIEDTSIFNHFKQVYASSYLFNEKGEAI</sequence>